<dbReference type="PROSITE" id="PS50011">
    <property type="entry name" value="PROTEIN_KINASE_DOM"/>
    <property type="match status" value="1"/>
</dbReference>
<evidence type="ECO:0000256" key="2">
    <source>
        <dbReference type="ARBA" id="ARBA00006234"/>
    </source>
</evidence>
<dbReference type="PROSITE" id="PS00108">
    <property type="entry name" value="PROTEIN_KINASE_ST"/>
    <property type="match status" value="1"/>
</dbReference>
<evidence type="ECO:0000259" key="18">
    <source>
        <dbReference type="PROSITE" id="PS50032"/>
    </source>
</evidence>
<evidence type="ECO:0000259" key="16">
    <source>
        <dbReference type="PROSITE" id="PS50011"/>
    </source>
</evidence>
<dbReference type="EMBL" id="JADGJD010000921">
    <property type="protein sequence ID" value="KAJ3047661.1"/>
    <property type="molecule type" value="Genomic_DNA"/>
</dbReference>
<comment type="cofactor">
    <cofactor evidence="1">
        <name>Mg(2+)</name>
        <dbReference type="ChEBI" id="CHEBI:18420"/>
    </cofactor>
</comment>
<feature type="domain" description="Protein kinase" evidence="16">
    <location>
        <begin position="40"/>
        <end position="291"/>
    </location>
</feature>
<dbReference type="Pfam" id="PF00069">
    <property type="entry name" value="Pkinase"/>
    <property type="match status" value="1"/>
</dbReference>
<accession>A0AAD5S6H7</accession>
<dbReference type="InterPro" id="IPR008271">
    <property type="entry name" value="Ser/Thr_kinase_AS"/>
</dbReference>
<dbReference type="PANTHER" id="PTHR24346">
    <property type="entry name" value="MAP/MICROTUBULE AFFINITY-REGULATING KINASE"/>
    <property type="match status" value="1"/>
</dbReference>
<name>A0AAD5S6H7_9FUNG</name>
<evidence type="ECO:0000256" key="9">
    <source>
        <dbReference type="ARBA" id="ARBA00022777"/>
    </source>
</evidence>
<evidence type="ECO:0000256" key="11">
    <source>
        <dbReference type="ARBA" id="ARBA00022842"/>
    </source>
</evidence>
<dbReference type="InterPro" id="IPR057380">
    <property type="entry name" value="UBA_SIK1/2/3"/>
</dbReference>
<dbReference type="InterPro" id="IPR028375">
    <property type="entry name" value="KA1/Ssp2_C"/>
</dbReference>
<dbReference type="Pfam" id="PF02149">
    <property type="entry name" value="KA1"/>
    <property type="match status" value="1"/>
</dbReference>
<evidence type="ECO:0000259" key="17">
    <source>
        <dbReference type="PROSITE" id="PS50030"/>
    </source>
</evidence>
<dbReference type="SMART" id="SM00220">
    <property type="entry name" value="S_TKc"/>
    <property type="match status" value="1"/>
</dbReference>
<evidence type="ECO:0000313" key="19">
    <source>
        <dbReference type="EMBL" id="KAJ3047661.1"/>
    </source>
</evidence>
<dbReference type="CDD" id="cd14339">
    <property type="entry name" value="UBA_SNRK"/>
    <property type="match status" value="1"/>
</dbReference>
<dbReference type="AlphaFoldDB" id="A0AAD5S6H7"/>
<keyword evidence="8 14" id="KW-0547">Nucleotide-binding</keyword>
<keyword evidence="6" id="KW-0808">Transferase</keyword>
<dbReference type="FunFam" id="1.10.510.10:FF:000156">
    <property type="entry name" value="Serine/threonine-protein kinase SIK3 homolog"/>
    <property type="match status" value="1"/>
</dbReference>
<evidence type="ECO:0000256" key="10">
    <source>
        <dbReference type="ARBA" id="ARBA00022840"/>
    </source>
</evidence>
<keyword evidence="4" id="KW-0723">Serine/threonine-protein kinase</keyword>
<feature type="domain" description="UBA" evidence="17">
    <location>
        <begin position="314"/>
        <end position="354"/>
    </location>
</feature>
<keyword evidence="10 14" id="KW-0067">ATP-binding</keyword>
<dbReference type="InterPro" id="IPR000719">
    <property type="entry name" value="Prot_kinase_dom"/>
</dbReference>
<comment type="caution">
    <text evidence="19">The sequence shown here is derived from an EMBL/GenBank/DDBJ whole genome shotgun (WGS) entry which is preliminary data.</text>
</comment>
<organism evidence="19 20">
    <name type="scientific">Rhizophlyctis rosea</name>
    <dbReference type="NCBI Taxonomy" id="64517"/>
    <lineage>
        <taxon>Eukaryota</taxon>
        <taxon>Fungi</taxon>
        <taxon>Fungi incertae sedis</taxon>
        <taxon>Chytridiomycota</taxon>
        <taxon>Chytridiomycota incertae sedis</taxon>
        <taxon>Chytridiomycetes</taxon>
        <taxon>Rhizophlyctidales</taxon>
        <taxon>Rhizophlyctidaceae</taxon>
        <taxon>Rhizophlyctis</taxon>
    </lineage>
</organism>
<evidence type="ECO:0000256" key="14">
    <source>
        <dbReference type="PROSITE-ProRule" id="PRU10141"/>
    </source>
</evidence>
<dbReference type="InterPro" id="IPR015940">
    <property type="entry name" value="UBA"/>
</dbReference>
<dbReference type="InterPro" id="IPR011009">
    <property type="entry name" value="Kinase-like_dom_sf"/>
</dbReference>
<sequence>MADVAPSSPSAPASGSHTRSGSISHGSSAPKQKASTIGYYDMGQAIGEGNFAKVRLATHTLTGEKVAIKIIDKSKLDPATSRKLFREVRIMKLLSHPHIVRLYEVIDTPKELYLVMEYASGGEIFDYLVAHGRMKEKEARRCFRQILEAIEYCHNLRVIHRDLKAENLLLDSELNVKIADFGFSNQFSPGQRLNTWCGSPPYAAPELFQGKEYSGPEVDIWSLGVVLYVLVCGALPFDGSTLPKLRMRVLSGKFKVPFYMSTDCERLIKRMLVLDPSKRITVEEIKRDKWFCEGYDMPSPSAPLPAQAPAITPELHNQVLVELEEIGLDKEAVVKSLNEGIYDHLTATYYLIADKRRKKMSGAHQDEGRRPGSAVPPSPDSATPGGDVRVGTVPVLPNIPPAGAPRTPKLVEAPNMNTIDEDGAGGGAAQAPGTPTRTRVLNPILDRPGSASSERSRSKTETPGKPGEGVDNRPPTAGSTARTANAPGVAQRGRRATVSTPMNAADLKKDLLTSTPNPPAPIAAPTEELGADGQARPRARLPSAGRERPASFAGYGAKTAALQMPGEMHATAAPPSNLSAQSAAVNTTAVGTLSPSASGSTNVNPAAASPTAGVGAPAARARRNRAQTIDATSAPNRKDLEDEIAQSIPHPDRPTSAINPPSATGANGSISGSQMSLTERLKIKFRKEKERGEPRVLRFTFSVGTTSTKDPDTILGEVMRVLGDAKVKFETQGYVAVCSFEDVEFEIEVCKLPRLSVNGLRFKRMSGNSWTYKNLLTDLIGRMNL</sequence>
<evidence type="ECO:0000256" key="15">
    <source>
        <dbReference type="SAM" id="MobiDB-lite"/>
    </source>
</evidence>
<dbReference type="SUPFAM" id="SSF103243">
    <property type="entry name" value="KA1-like"/>
    <property type="match status" value="1"/>
</dbReference>
<protein>
    <recommendedName>
        <fullName evidence="3">non-specific serine/threonine protein kinase</fullName>
        <ecNumber evidence="3">2.7.11.1</ecNumber>
    </recommendedName>
</protein>
<reference evidence="19" key="1">
    <citation type="submission" date="2020-05" db="EMBL/GenBank/DDBJ databases">
        <title>Phylogenomic resolution of chytrid fungi.</title>
        <authorList>
            <person name="Stajich J.E."/>
            <person name="Amses K."/>
            <person name="Simmons R."/>
            <person name="Seto K."/>
            <person name="Myers J."/>
            <person name="Bonds A."/>
            <person name="Quandt C.A."/>
            <person name="Barry K."/>
            <person name="Liu P."/>
            <person name="Grigoriev I."/>
            <person name="Longcore J.E."/>
            <person name="James T.Y."/>
        </authorList>
    </citation>
    <scope>NUCLEOTIDE SEQUENCE</scope>
    <source>
        <strain evidence="19">JEL0318</strain>
    </source>
</reference>
<evidence type="ECO:0000256" key="12">
    <source>
        <dbReference type="ARBA" id="ARBA00047899"/>
    </source>
</evidence>
<dbReference type="EC" id="2.7.11.1" evidence="3"/>
<evidence type="ECO:0000256" key="7">
    <source>
        <dbReference type="ARBA" id="ARBA00022723"/>
    </source>
</evidence>
<feature type="region of interest" description="Disordered" evidence="15">
    <location>
        <begin position="592"/>
        <end position="673"/>
    </location>
</feature>
<keyword evidence="20" id="KW-1185">Reference proteome</keyword>
<dbReference type="PANTHER" id="PTHR24346:SF106">
    <property type="entry name" value="PROTEIN KINASE DOMAIN-CONTAINING PROTEIN"/>
    <property type="match status" value="1"/>
</dbReference>
<dbReference type="CDD" id="cd12121">
    <property type="entry name" value="MARK_C_like"/>
    <property type="match status" value="1"/>
</dbReference>
<evidence type="ECO:0000256" key="4">
    <source>
        <dbReference type="ARBA" id="ARBA00022527"/>
    </source>
</evidence>
<proteinExistence type="inferred from homology"/>
<comment type="catalytic activity">
    <reaction evidence="13">
        <text>L-seryl-[protein] + ATP = O-phospho-L-seryl-[protein] + ADP + H(+)</text>
        <dbReference type="Rhea" id="RHEA:17989"/>
        <dbReference type="Rhea" id="RHEA-COMP:9863"/>
        <dbReference type="Rhea" id="RHEA-COMP:11604"/>
        <dbReference type="ChEBI" id="CHEBI:15378"/>
        <dbReference type="ChEBI" id="CHEBI:29999"/>
        <dbReference type="ChEBI" id="CHEBI:30616"/>
        <dbReference type="ChEBI" id="CHEBI:83421"/>
        <dbReference type="ChEBI" id="CHEBI:456216"/>
        <dbReference type="EC" id="2.7.11.1"/>
    </reaction>
</comment>
<feature type="compositionally biased region" description="Polar residues" evidence="15">
    <location>
        <begin position="656"/>
        <end position="673"/>
    </location>
</feature>
<keyword evidence="7" id="KW-0479">Metal-binding</keyword>
<gene>
    <name evidence="19" type="primary">MARK3</name>
    <name evidence="19" type="ORF">HK097_011333</name>
</gene>
<dbReference type="GO" id="GO:0005524">
    <property type="term" value="F:ATP binding"/>
    <property type="evidence" value="ECO:0007669"/>
    <property type="project" value="UniProtKB-UniRule"/>
</dbReference>
<comment type="similarity">
    <text evidence="2">Belongs to the protein kinase superfamily. CAMK Ser/Thr protein kinase family. SNF1 subfamily.</text>
</comment>
<keyword evidence="11" id="KW-0460">Magnesium</keyword>
<dbReference type="InterPro" id="IPR017441">
    <property type="entry name" value="Protein_kinase_ATP_BS"/>
</dbReference>
<keyword evidence="9 19" id="KW-0418">Kinase</keyword>
<feature type="compositionally biased region" description="Polar residues" evidence="15">
    <location>
        <begin position="592"/>
        <end position="604"/>
    </location>
</feature>
<dbReference type="GO" id="GO:0004674">
    <property type="term" value="F:protein serine/threonine kinase activity"/>
    <property type="evidence" value="ECO:0007669"/>
    <property type="project" value="UniProtKB-KW"/>
</dbReference>
<dbReference type="Gene3D" id="3.30.310.80">
    <property type="entry name" value="Kinase associated domain 1, KA1"/>
    <property type="match status" value="1"/>
</dbReference>
<evidence type="ECO:0000256" key="6">
    <source>
        <dbReference type="ARBA" id="ARBA00022679"/>
    </source>
</evidence>
<feature type="region of interest" description="Disordered" evidence="15">
    <location>
        <begin position="360"/>
        <end position="552"/>
    </location>
</feature>
<dbReference type="FunFam" id="3.30.310.80:FF:000011">
    <property type="entry name" value="Non-specific serine/threonine protein kinase"/>
    <property type="match status" value="1"/>
</dbReference>
<dbReference type="FunFam" id="3.30.200.20:FF:000003">
    <property type="entry name" value="Non-specific serine/threonine protein kinase"/>
    <property type="match status" value="1"/>
</dbReference>
<evidence type="ECO:0000313" key="20">
    <source>
        <dbReference type="Proteomes" id="UP001212841"/>
    </source>
</evidence>
<comment type="catalytic activity">
    <reaction evidence="12">
        <text>L-threonyl-[protein] + ATP = O-phospho-L-threonyl-[protein] + ADP + H(+)</text>
        <dbReference type="Rhea" id="RHEA:46608"/>
        <dbReference type="Rhea" id="RHEA-COMP:11060"/>
        <dbReference type="Rhea" id="RHEA-COMP:11605"/>
        <dbReference type="ChEBI" id="CHEBI:15378"/>
        <dbReference type="ChEBI" id="CHEBI:30013"/>
        <dbReference type="ChEBI" id="CHEBI:30616"/>
        <dbReference type="ChEBI" id="CHEBI:61977"/>
        <dbReference type="ChEBI" id="CHEBI:456216"/>
        <dbReference type="EC" id="2.7.11.1"/>
    </reaction>
</comment>
<dbReference type="PROSITE" id="PS50030">
    <property type="entry name" value="UBA"/>
    <property type="match status" value="1"/>
</dbReference>
<feature type="binding site" evidence="14">
    <location>
        <position position="69"/>
    </location>
    <ligand>
        <name>ATP</name>
        <dbReference type="ChEBI" id="CHEBI:30616"/>
    </ligand>
</feature>
<dbReference type="GO" id="GO:0035556">
    <property type="term" value="P:intracellular signal transduction"/>
    <property type="evidence" value="ECO:0007669"/>
    <property type="project" value="TreeGrafter"/>
</dbReference>
<evidence type="ECO:0000256" key="1">
    <source>
        <dbReference type="ARBA" id="ARBA00001946"/>
    </source>
</evidence>
<evidence type="ECO:0000256" key="3">
    <source>
        <dbReference type="ARBA" id="ARBA00012513"/>
    </source>
</evidence>
<evidence type="ECO:0000256" key="5">
    <source>
        <dbReference type="ARBA" id="ARBA00022553"/>
    </source>
</evidence>
<feature type="compositionally biased region" description="Low complexity" evidence="15">
    <location>
        <begin position="1"/>
        <end position="14"/>
    </location>
</feature>
<keyword evidence="5" id="KW-0597">Phosphoprotein</keyword>
<dbReference type="GO" id="GO:0005737">
    <property type="term" value="C:cytoplasm"/>
    <property type="evidence" value="ECO:0007669"/>
    <property type="project" value="TreeGrafter"/>
</dbReference>
<dbReference type="Gene3D" id="1.10.510.10">
    <property type="entry name" value="Transferase(Phosphotransferase) domain 1"/>
    <property type="match status" value="1"/>
</dbReference>
<dbReference type="InterPro" id="IPR001772">
    <property type="entry name" value="KA1_dom"/>
</dbReference>
<feature type="compositionally biased region" description="Polar residues" evidence="15">
    <location>
        <begin position="15"/>
        <end position="31"/>
    </location>
</feature>
<dbReference type="PROSITE" id="PS50032">
    <property type="entry name" value="KA1"/>
    <property type="match status" value="1"/>
</dbReference>
<dbReference type="Proteomes" id="UP001212841">
    <property type="component" value="Unassembled WGS sequence"/>
</dbReference>
<evidence type="ECO:0000256" key="13">
    <source>
        <dbReference type="ARBA" id="ARBA00048679"/>
    </source>
</evidence>
<feature type="region of interest" description="Disordered" evidence="15">
    <location>
        <begin position="1"/>
        <end position="31"/>
    </location>
</feature>
<feature type="domain" description="KA1" evidence="18">
    <location>
        <begin position="736"/>
        <end position="785"/>
    </location>
</feature>
<dbReference type="SUPFAM" id="SSF56112">
    <property type="entry name" value="Protein kinase-like (PK-like)"/>
    <property type="match status" value="1"/>
</dbReference>
<dbReference type="Pfam" id="PF23312">
    <property type="entry name" value="UBA_SIK3"/>
    <property type="match status" value="1"/>
</dbReference>
<evidence type="ECO:0000256" key="8">
    <source>
        <dbReference type="ARBA" id="ARBA00022741"/>
    </source>
</evidence>
<dbReference type="PROSITE" id="PS00107">
    <property type="entry name" value="PROTEIN_KINASE_ATP"/>
    <property type="match status" value="1"/>
</dbReference>
<dbReference type="GO" id="GO:0046872">
    <property type="term" value="F:metal ion binding"/>
    <property type="evidence" value="ECO:0007669"/>
    <property type="project" value="UniProtKB-KW"/>
</dbReference>